<evidence type="ECO:0000313" key="8">
    <source>
        <dbReference type="EMBL" id="OYD23991.1"/>
    </source>
</evidence>
<proteinExistence type="predicted"/>
<keyword evidence="2" id="KW-0479">Metal-binding</keyword>
<dbReference type="EMBL" id="NQJF01000008">
    <property type="protein sequence ID" value="OYD23991.1"/>
    <property type="molecule type" value="Genomic_DNA"/>
</dbReference>
<evidence type="ECO:0000259" key="7">
    <source>
        <dbReference type="PROSITE" id="PS51471"/>
    </source>
</evidence>
<dbReference type="SMART" id="SM00702">
    <property type="entry name" value="P4Hc"/>
    <property type="match status" value="1"/>
</dbReference>
<keyword evidence="5" id="KW-0560">Oxidoreductase</keyword>
<keyword evidence="6" id="KW-0408">Iron</keyword>
<dbReference type="GO" id="GO:0031418">
    <property type="term" value="F:L-ascorbic acid binding"/>
    <property type="evidence" value="ECO:0007669"/>
    <property type="project" value="UniProtKB-KW"/>
</dbReference>
<dbReference type="Proteomes" id="UP000243640">
    <property type="component" value="Unassembled WGS sequence"/>
</dbReference>
<dbReference type="InterPro" id="IPR051559">
    <property type="entry name" value="HIF_prolyl_hydroxylases"/>
</dbReference>
<evidence type="ECO:0000256" key="3">
    <source>
        <dbReference type="ARBA" id="ARBA00022896"/>
    </source>
</evidence>
<organism evidence="8 9">
    <name type="scientific">Oceanimonas baumannii</name>
    <dbReference type="NCBI Taxonomy" id="129578"/>
    <lineage>
        <taxon>Bacteria</taxon>
        <taxon>Pseudomonadati</taxon>
        <taxon>Pseudomonadota</taxon>
        <taxon>Gammaproteobacteria</taxon>
        <taxon>Aeromonadales</taxon>
        <taxon>Aeromonadaceae</taxon>
        <taxon>Oceanimonas</taxon>
    </lineage>
</organism>
<accession>A0A235CH96</accession>
<dbReference type="Pfam" id="PF13640">
    <property type="entry name" value="2OG-FeII_Oxy_3"/>
    <property type="match status" value="1"/>
</dbReference>
<dbReference type="GO" id="GO:0031543">
    <property type="term" value="F:peptidyl-proline dioxygenase activity"/>
    <property type="evidence" value="ECO:0007669"/>
    <property type="project" value="TreeGrafter"/>
</dbReference>
<comment type="caution">
    <text evidence="8">The sequence shown here is derived from an EMBL/GenBank/DDBJ whole genome shotgun (WGS) entry which is preliminary data.</text>
</comment>
<comment type="cofactor">
    <cofactor evidence="1">
        <name>L-ascorbate</name>
        <dbReference type="ChEBI" id="CHEBI:38290"/>
    </cofactor>
</comment>
<evidence type="ECO:0000256" key="6">
    <source>
        <dbReference type="ARBA" id="ARBA00023004"/>
    </source>
</evidence>
<dbReference type="GO" id="GO:0071456">
    <property type="term" value="P:cellular response to hypoxia"/>
    <property type="evidence" value="ECO:0007669"/>
    <property type="project" value="TreeGrafter"/>
</dbReference>
<dbReference type="InterPro" id="IPR006620">
    <property type="entry name" value="Pro_4_hyd_alph"/>
</dbReference>
<dbReference type="PROSITE" id="PS51471">
    <property type="entry name" value="FE2OG_OXY"/>
    <property type="match status" value="1"/>
</dbReference>
<reference evidence="8 9" key="1">
    <citation type="submission" date="2017-08" db="EMBL/GenBank/DDBJ databases">
        <title>Draft Genome Sequence of the Marine Bacterium Oceanimonas baumannii ATCC 700832.</title>
        <authorList>
            <person name="Mcclelland W.D."/>
            <person name="Brennan M.A."/>
            <person name="Trachtenberg A.M."/>
            <person name="Maclea K.S."/>
        </authorList>
    </citation>
    <scope>NUCLEOTIDE SEQUENCE [LARGE SCALE GENOMIC DNA]</scope>
    <source>
        <strain evidence="8 9">ATCC 700832</strain>
    </source>
</reference>
<gene>
    <name evidence="8" type="ORF">B6S09_11100</name>
</gene>
<evidence type="ECO:0000313" key="9">
    <source>
        <dbReference type="Proteomes" id="UP000243640"/>
    </source>
</evidence>
<evidence type="ECO:0000256" key="1">
    <source>
        <dbReference type="ARBA" id="ARBA00001961"/>
    </source>
</evidence>
<dbReference type="Gene3D" id="2.60.120.620">
    <property type="entry name" value="q2cbj1_9rhob like domain"/>
    <property type="match status" value="1"/>
</dbReference>
<evidence type="ECO:0000256" key="5">
    <source>
        <dbReference type="ARBA" id="ARBA00023002"/>
    </source>
</evidence>
<dbReference type="GO" id="GO:0008198">
    <property type="term" value="F:ferrous iron binding"/>
    <property type="evidence" value="ECO:0007669"/>
    <property type="project" value="TreeGrafter"/>
</dbReference>
<name>A0A235CH96_9GAMM</name>
<dbReference type="PANTHER" id="PTHR12907">
    <property type="entry name" value="EGL NINE HOMOLOG-RELATED"/>
    <property type="match status" value="1"/>
</dbReference>
<dbReference type="RefSeq" id="WP_094278550.1">
    <property type="nucleotide sequence ID" value="NZ_NQJF01000008.1"/>
</dbReference>
<keyword evidence="3" id="KW-0847">Vitamin C</keyword>
<dbReference type="PANTHER" id="PTHR12907:SF26">
    <property type="entry name" value="HIF PROLYL HYDROXYLASE, ISOFORM C"/>
    <property type="match status" value="1"/>
</dbReference>
<evidence type="ECO:0000256" key="2">
    <source>
        <dbReference type="ARBA" id="ARBA00022723"/>
    </source>
</evidence>
<feature type="domain" description="Fe2OG dioxygenase" evidence="7">
    <location>
        <begin position="105"/>
        <end position="202"/>
    </location>
</feature>
<dbReference type="AlphaFoldDB" id="A0A235CH96"/>
<evidence type="ECO:0000256" key="4">
    <source>
        <dbReference type="ARBA" id="ARBA00022964"/>
    </source>
</evidence>
<dbReference type="OrthoDB" id="9783171at2"/>
<sequence length="212" mass="24077">MTSAAHTNLVHDDIIGAIAGPGIGIFPDFLNTAQIAALRHDFVSLPDWQITPAGIGREQANHNNERIRTDKTRWLDGSTAPQQAYMTQMADLQQQLNRHLFMGLKDYECHYARYDQGDFYKKHLDAFRGRSNRRLTTVLYLNDHWQPEHGGELLVYGDKSKTPVQRIMPAGGTLVCFLSERFPHEVLPANRARLSIAGWFRVDDPITPALRL</sequence>
<dbReference type="InterPro" id="IPR044862">
    <property type="entry name" value="Pro_4_hyd_alph_FE2OG_OXY"/>
</dbReference>
<dbReference type="InterPro" id="IPR005123">
    <property type="entry name" value="Oxoglu/Fe-dep_dioxygenase_dom"/>
</dbReference>
<protein>
    <submittedName>
        <fullName evidence="8">Proline hydroxylase</fullName>
    </submittedName>
</protein>
<keyword evidence="4" id="KW-0223">Dioxygenase</keyword>